<dbReference type="RefSeq" id="WP_023066184.1">
    <property type="nucleotide sequence ID" value="NZ_AUZM01000019.1"/>
</dbReference>
<dbReference type="Pfam" id="PF13469">
    <property type="entry name" value="Sulfotransfer_3"/>
    <property type="match status" value="1"/>
</dbReference>
<keyword evidence="1" id="KW-0808">Transferase</keyword>
<keyword evidence="2" id="KW-1185">Reference proteome</keyword>
<dbReference type="AlphaFoldDB" id="U7QMR9"/>
<dbReference type="PATRIC" id="fig|1348334.3.peg.2294"/>
<sequence>MQSTNNTLSLDQPYLDRLAEVNFNPIFIMGDHRSGTTLLYKTLAATECFNFVKAYHIIKYDEILSNYIYKKENQAIQELEELFKSLGISDRKIDQVVATPNLPEEYGFILKNVAGDESSITPKNLPIFQQLCRKIQLTSDPDKPLLLKNPWDMPQFMDVKSIFPAAKFIFIHRYPIHIINSKLKAVRLMLSIRGAYTALISRRYRKIYDQPIRRLIYQFLYSSYFNLGLKQVTKTTSQSTSYYLNNISSLPSIDYLSITYEEFCKNPKAIISKILGFLQLQPKSTLDYENLIKPRPVKLLPEVKSQSDEICHKLQAYLTYHGYDT</sequence>
<dbReference type="Proteomes" id="UP000017127">
    <property type="component" value="Unassembled WGS sequence"/>
</dbReference>
<dbReference type="GO" id="GO:0016740">
    <property type="term" value="F:transferase activity"/>
    <property type="evidence" value="ECO:0007669"/>
    <property type="project" value="UniProtKB-KW"/>
</dbReference>
<dbReference type="PANTHER" id="PTHR36451:SF1">
    <property type="entry name" value="OMEGA-HYDROXY-BETA-DIHYDROMENAQUINONE-9 SULFOTRANSFERASE STF3"/>
    <property type="match status" value="1"/>
</dbReference>
<dbReference type="PANTHER" id="PTHR36451">
    <property type="entry name" value="PAPS-DEPENDENT SULFOTRANSFERASE STF3"/>
    <property type="match status" value="1"/>
</dbReference>
<dbReference type="SUPFAM" id="SSF52540">
    <property type="entry name" value="P-loop containing nucleoside triphosphate hydrolases"/>
    <property type="match status" value="1"/>
</dbReference>
<dbReference type="Gene3D" id="3.40.50.300">
    <property type="entry name" value="P-loop containing nucleotide triphosphate hydrolases"/>
    <property type="match status" value="1"/>
</dbReference>
<comment type="caution">
    <text evidence="1">The sequence shown here is derived from an EMBL/GenBank/DDBJ whole genome shotgun (WGS) entry which is preliminary data.</text>
</comment>
<dbReference type="EMBL" id="AUZM01000019">
    <property type="protein sequence ID" value="ERT07706.1"/>
    <property type="molecule type" value="Genomic_DNA"/>
</dbReference>
<protein>
    <submittedName>
        <fullName evidence="1">Stf0 sulfotransferase family protein</fullName>
    </submittedName>
</protein>
<evidence type="ECO:0000313" key="1">
    <source>
        <dbReference type="EMBL" id="ERT07706.1"/>
    </source>
</evidence>
<reference evidence="1 2" key="1">
    <citation type="journal article" date="2013" name="Front. Microbiol.">
        <title>Comparative genomic analyses of the cyanobacterium, Lyngbya aestuarii BL J, a powerful hydrogen producer.</title>
        <authorList>
            <person name="Kothari A."/>
            <person name="Vaughn M."/>
            <person name="Garcia-Pichel F."/>
        </authorList>
    </citation>
    <scope>NUCLEOTIDE SEQUENCE [LARGE SCALE GENOMIC DNA]</scope>
    <source>
        <strain evidence="1 2">BL J</strain>
    </source>
</reference>
<gene>
    <name evidence="1" type="ORF">M595_2364</name>
</gene>
<dbReference type="OrthoDB" id="9777890at2"/>
<dbReference type="InterPro" id="IPR052736">
    <property type="entry name" value="Stf3_sulfotransferase"/>
</dbReference>
<dbReference type="InterPro" id="IPR027417">
    <property type="entry name" value="P-loop_NTPase"/>
</dbReference>
<name>U7QMR9_9CYAN</name>
<organism evidence="1 2">
    <name type="scientific">Lyngbya aestuarii BL J</name>
    <dbReference type="NCBI Taxonomy" id="1348334"/>
    <lineage>
        <taxon>Bacteria</taxon>
        <taxon>Bacillati</taxon>
        <taxon>Cyanobacteriota</taxon>
        <taxon>Cyanophyceae</taxon>
        <taxon>Oscillatoriophycideae</taxon>
        <taxon>Oscillatoriales</taxon>
        <taxon>Microcoleaceae</taxon>
        <taxon>Lyngbya</taxon>
    </lineage>
</organism>
<accession>U7QMR9</accession>
<evidence type="ECO:0000313" key="2">
    <source>
        <dbReference type="Proteomes" id="UP000017127"/>
    </source>
</evidence>
<proteinExistence type="predicted"/>